<evidence type="ECO:0000256" key="10">
    <source>
        <dbReference type="SAM" id="Phobius"/>
    </source>
</evidence>
<dbReference type="EMBL" id="KZ454987">
    <property type="protein sequence ID" value="PKI85379.1"/>
    <property type="molecule type" value="Genomic_DNA"/>
</dbReference>
<dbReference type="InterPro" id="IPR036028">
    <property type="entry name" value="SH3-like_dom_sf"/>
</dbReference>
<comment type="subcellular location">
    <subcellularLocation>
        <location evidence="1">Cell membrane</location>
        <topology evidence="1">Multi-pass membrane protein</topology>
    </subcellularLocation>
</comment>
<gene>
    <name evidence="12" type="primary">SHO1</name>
    <name evidence="12" type="ORF">MVES_000435</name>
</gene>
<evidence type="ECO:0000313" key="12">
    <source>
        <dbReference type="EMBL" id="PKI85379.1"/>
    </source>
</evidence>
<keyword evidence="13" id="KW-1185">Reference proteome</keyword>
<evidence type="ECO:0000256" key="3">
    <source>
        <dbReference type="ARBA" id="ARBA00022443"/>
    </source>
</evidence>
<evidence type="ECO:0000256" key="1">
    <source>
        <dbReference type="ARBA" id="ARBA00004651"/>
    </source>
</evidence>
<evidence type="ECO:0000256" key="4">
    <source>
        <dbReference type="ARBA" id="ARBA00022475"/>
    </source>
</evidence>
<evidence type="ECO:0000256" key="5">
    <source>
        <dbReference type="ARBA" id="ARBA00022692"/>
    </source>
</evidence>
<dbReference type="GO" id="GO:0005886">
    <property type="term" value="C:plasma membrane"/>
    <property type="evidence" value="ECO:0007669"/>
    <property type="project" value="UniProtKB-SubCell"/>
</dbReference>
<evidence type="ECO:0000259" key="11">
    <source>
        <dbReference type="PROSITE" id="PS50002"/>
    </source>
</evidence>
<evidence type="ECO:0000313" key="13">
    <source>
        <dbReference type="Proteomes" id="UP000232875"/>
    </source>
</evidence>
<keyword evidence="6 10" id="KW-1133">Transmembrane helix</keyword>
<dbReference type="InterPro" id="IPR035522">
    <property type="entry name" value="Sho1_SH3"/>
</dbReference>
<comment type="similarity">
    <text evidence="2">Belongs to the SHO1 family.</text>
</comment>
<keyword evidence="5 10" id="KW-0812">Transmembrane</keyword>
<dbReference type="AlphaFoldDB" id="A0A2N1JFR2"/>
<feature type="transmembrane region" description="Helical" evidence="10">
    <location>
        <begin position="48"/>
        <end position="66"/>
    </location>
</feature>
<dbReference type="SMART" id="SM00326">
    <property type="entry name" value="SH3"/>
    <property type="match status" value="1"/>
</dbReference>
<name>A0A2N1JFR2_9BASI</name>
<dbReference type="SUPFAM" id="SSF50044">
    <property type="entry name" value="SH3-domain"/>
    <property type="match status" value="1"/>
</dbReference>
<dbReference type="Pfam" id="PF00018">
    <property type="entry name" value="SH3_1"/>
    <property type="match status" value="1"/>
</dbReference>
<dbReference type="CDD" id="cd11855">
    <property type="entry name" value="SH3_Sho1p"/>
    <property type="match status" value="1"/>
</dbReference>
<organism evidence="12 13">
    <name type="scientific">Malassezia vespertilionis</name>
    <dbReference type="NCBI Taxonomy" id="2020962"/>
    <lineage>
        <taxon>Eukaryota</taxon>
        <taxon>Fungi</taxon>
        <taxon>Dikarya</taxon>
        <taxon>Basidiomycota</taxon>
        <taxon>Ustilaginomycotina</taxon>
        <taxon>Malasseziomycetes</taxon>
        <taxon>Malasseziales</taxon>
        <taxon>Malasseziaceae</taxon>
        <taxon>Malassezia</taxon>
    </lineage>
</organism>
<feature type="transmembrane region" description="Helical" evidence="10">
    <location>
        <begin position="105"/>
        <end position="128"/>
    </location>
</feature>
<dbReference type="Proteomes" id="UP000232875">
    <property type="component" value="Unassembled WGS sequence"/>
</dbReference>
<dbReference type="InterPro" id="IPR001452">
    <property type="entry name" value="SH3_domain"/>
</dbReference>
<evidence type="ECO:0000256" key="8">
    <source>
        <dbReference type="ARBA" id="ARBA00023136"/>
    </source>
</evidence>
<sequence length="394" mass="40605">MHPPITSYLVLGFGLLLGFCGWFTAFISQCIAQSDGYLEQGNRAGTHHIWFTIWIELALVIAIIFMMIMGTVGFFKPLLIPFLCIGTVMSVLGADLGIYSDESSVAAFGAGYLLLAFANIIWLLYFAYTESTNGYSMDARNSTSYAAGSGAAAGGAAGVSSGGMRNRFSMGNKGTKFPGFGGFGKSSKNAAMGEPDIHMHENVPTGIVSHHSGVPEANYASQLPESQSYEAGGPGYVSGPSFAPSSSYGAGIGPGAGAGSSAALGAGIGAGTGAAVVPAADGIQPGLSTAPSYLQSYTAADRSDALVGNNTEPTLTQGGAYNAAAGGQPIEGDAVKIVKAEALYTYKASEDDPTEISFTKGDILEIVDSSGKWWQAHRSNGELGIVPSNYLRMV</sequence>
<accession>A0A2N1JFR2</accession>
<reference evidence="12 13" key="1">
    <citation type="submission" date="2017-10" db="EMBL/GenBank/DDBJ databases">
        <title>A novel species of cold-tolerant Malassezia isolated from bats.</title>
        <authorList>
            <person name="Lorch J.M."/>
            <person name="Palmer J.M."/>
            <person name="Vanderwolf K.J."/>
            <person name="Schmidt K.Z."/>
            <person name="Verant M.L."/>
            <person name="Weller T.J."/>
            <person name="Blehert D.S."/>
        </authorList>
    </citation>
    <scope>NUCLEOTIDE SEQUENCE [LARGE SCALE GENOMIC DNA]</scope>
    <source>
        <strain evidence="12 13">NWHC:44797-103</strain>
    </source>
</reference>
<evidence type="ECO:0000256" key="6">
    <source>
        <dbReference type="ARBA" id="ARBA00022989"/>
    </source>
</evidence>
<dbReference type="PRINTS" id="PR00452">
    <property type="entry name" value="SH3DOMAIN"/>
</dbReference>
<dbReference type="Gene3D" id="2.30.30.40">
    <property type="entry name" value="SH3 Domains"/>
    <property type="match status" value="1"/>
</dbReference>
<protein>
    <submittedName>
        <fullName evidence="12">Sho1p</fullName>
    </submittedName>
</protein>
<feature type="transmembrane region" description="Helical" evidence="10">
    <location>
        <begin position="78"/>
        <end position="99"/>
    </location>
</feature>
<evidence type="ECO:0000256" key="2">
    <source>
        <dbReference type="ARBA" id="ARBA00009739"/>
    </source>
</evidence>
<keyword evidence="3 9" id="KW-0728">SH3 domain</keyword>
<keyword evidence="7" id="KW-0346">Stress response</keyword>
<evidence type="ECO:0000256" key="7">
    <source>
        <dbReference type="ARBA" id="ARBA00023016"/>
    </source>
</evidence>
<keyword evidence="8 10" id="KW-0472">Membrane</keyword>
<dbReference type="PROSITE" id="PS50002">
    <property type="entry name" value="SH3"/>
    <property type="match status" value="1"/>
</dbReference>
<proteinExistence type="inferred from homology"/>
<evidence type="ECO:0000256" key="9">
    <source>
        <dbReference type="PROSITE-ProRule" id="PRU00192"/>
    </source>
</evidence>
<dbReference type="OrthoDB" id="5983572at2759"/>
<dbReference type="STRING" id="2020962.A0A2N1JFR2"/>
<keyword evidence="4" id="KW-1003">Cell membrane</keyword>
<feature type="domain" description="SH3" evidence="11">
    <location>
        <begin position="335"/>
        <end position="394"/>
    </location>
</feature>